<evidence type="ECO:0000256" key="6">
    <source>
        <dbReference type="ARBA" id="ARBA00022723"/>
    </source>
</evidence>
<evidence type="ECO:0000256" key="9">
    <source>
        <dbReference type="ARBA" id="ARBA00022842"/>
    </source>
</evidence>
<keyword evidence="4" id="KW-0963">Cytoplasm</keyword>
<protein>
    <recommendedName>
        <fullName evidence="3">tRNA threonylcarbamoyladenosine biosynthesis protein TsaE</fullName>
    </recommendedName>
    <alternativeName>
        <fullName evidence="10">t(6)A37 threonylcarbamoyladenosine biosynthesis protein TsaE</fullName>
    </alternativeName>
</protein>
<evidence type="ECO:0000313" key="13">
    <source>
        <dbReference type="Proteomes" id="UP001237156"/>
    </source>
</evidence>
<dbReference type="RefSeq" id="WP_102284418.1">
    <property type="nucleotide sequence ID" value="NZ_JARVII010000001.1"/>
</dbReference>
<organism evidence="12 13">
    <name type="scientific">Ottowia cancrivicina</name>
    <dbReference type="NCBI Taxonomy" id="3040346"/>
    <lineage>
        <taxon>Bacteria</taxon>
        <taxon>Pseudomonadati</taxon>
        <taxon>Pseudomonadota</taxon>
        <taxon>Betaproteobacteria</taxon>
        <taxon>Burkholderiales</taxon>
        <taxon>Comamonadaceae</taxon>
        <taxon>Ottowia</taxon>
    </lineage>
</organism>
<name>A0AAW6RJE2_9BURK</name>
<dbReference type="SUPFAM" id="SSF52540">
    <property type="entry name" value="P-loop containing nucleoside triphosphate hydrolases"/>
    <property type="match status" value="1"/>
</dbReference>
<evidence type="ECO:0000256" key="1">
    <source>
        <dbReference type="ARBA" id="ARBA00004496"/>
    </source>
</evidence>
<dbReference type="GO" id="GO:0005737">
    <property type="term" value="C:cytoplasm"/>
    <property type="evidence" value="ECO:0007669"/>
    <property type="project" value="UniProtKB-SubCell"/>
</dbReference>
<dbReference type="InterPro" id="IPR027417">
    <property type="entry name" value="P-loop_NTPase"/>
</dbReference>
<evidence type="ECO:0000256" key="5">
    <source>
        <dbReference type="ARBA" id="ARBA00022694"/>
    </source>
</evidence>
<keyword evidence="8" id="KW-0067">ATP-binding</keyword>
<dbReference type="GO" id="GO:0005524">
    <property type="term" value="F:ATP binding"/>
    <property type="evidence" value="ECO:0007669"/>
    <property type="project" value="UniProtKB-KW"/>
</dbReference>
<evidence type="ECO:0000313" key="12">
    <source>
        <dbReference type="EMBL" id="MDG9698313.1"/>
    </source>
</evidence>
<dbReference type="EMBL" id="JARVII010000001">
    <property type="protein sequence ID" value="MDG9698313.1"/>
    <property type="molecule type" value="Genomic_DNA"/>
</dbReference>
<keyword evidence="9" id="KW-0460">Magnesium</keyword>
<proteinExistence type="inferred from homology"/>
<evidence type="ECO:0000256" key="4">
    <source>
        <dbReference type="ARBA" id="ARBA00022490"/>
    </source>
</evidence>
<dbReference type="InterPro" id="IPR003442">
    <property type="entry name" value="T6A_TsaE"/>
</dbReference>
<evidence type="ECO:0000256" key="11">
    <source>
        <dbReference type="SAM" id="MobiDB-lite"/>
    </source>
</evidence>
<feature type="region of interest" description="Disordered" evidence="11">
    <location>
        <begin position="1"/>
        <end position="30"/>
    </location>
</feature>
<dbReference type="PANTHER" id="PTHR33540">
    <property type="entry name" value="TRNA THREONYLCARBAMOYLADENOSINE BIOSYNTHESIS PROTEIN TSAE"/>
    <property type="match status" value="1"/>
</dbReference>
<dbReference type="Pfam" id="PF02367">
    <property type="entry name" value="TsaE"/>
    <property type="match status" value="1"/>
</dbReference>
<dbReference type="GO" id="GO:0002949">
    <property type="term" value="P:tRNA threonylcarbamoyladenosine modification"/>
    <property type="evidence" value="ECO:0007669"/>
    <property type="project" value="InterPro"/>
</dbReference>
<keyword evidence="6" id="KW-0479">Metal-binding</keyword>
<keyword evidence="13" id="KW-1185">Reference proteome</keyword>
<keyword evidence="5" id="KW-0819">tRNA processing</keyword>
<evidence type="ECO:0000256" key="3">
    <source>
        <dbReference type="ARBA" id="ARBA00019010"/>
    </source>
</evidence>
<reference evidence="12 13" key="1">
    <citation type="submission" date="2023-04" db="EMBL/GenBank/DDBJ databases">
        <title>Ottowia paracancer sp. nov., isolated from human stomach.</title>
        <authorList>
            <person name="Song Y."/>
        </authorList>
    </citation>
    <scope>NUCLEOTIDE SEQUENCE [LARGE SCALE GENOMIC DNA]</scope>
    <source>
        <strain evidence="12 13">10c7w1</strain>
    </source>
</reference>
<dbReference type="PANTHER" id="PTHR33540:SF2">
    <property type="entry name" value="TRNA THREONYLCARBAMOYLADENOSINE BIOSYNTHESIS PROTEIN TSAE"/>
    <property type="match status" value="1"/>
</dbReference>
<evidence type="ECO:0000256" key="7">
    <source>
        <dbReference type="ARBA" id="ARBA00022741"/>
    </source>
</evidence>
<feature type="compositionally biased region" description="Polar residues" evidence="11">
    <location>
        <begin position="11"/>
        <end position="26"/>
    </location>
</feature>
<dbReference type="NCBIfam" id="TIGR00150">
    <property type="entry name" value="T6A_YjeE"/>
    <property type="match status" value="1"/>
</dbReference>
<sequence length="201" mass="21114">MTALQAAPSPSALQKNTPDSAANSAPDTPPALQLACRSEAGTAALAQRLARGLQEAAPQGAFIALRGGLGAGKTTFTRYLLRALGVAGRIKSPTYAVMEPHETPSGLAVFHFDFYRFSDPAEWEDAGLRDAFAAPALKLAEWPQQAGGLLPVPDLDVLIAPEEGSAVEDGALQARRITLTAATPLGRRLLNTLDSHTLESF</sequence>
<comment type="similarity">
    <text evidence="2">Belongs to the TsaE family.</text>
</comment>
<accession>A0AAW6RJE2</accession>
<gene>
    <name evidence="12" type="primary">tsaE</name>
    <name evidence="12" type="ORF">QB898_01020</name>
</gene>
<evidence type="ECO:0000256" key="10">
    <source>
        <dbReference type="ARBA" id="ARBA00032441"/>
    </source>
</evidence>
<evidence type="ECO:0000256" key="8">
    <source>
        <dbReference type="ARBA" id="ARBA00022840"/>
    </source>
</evidence>
<evidence type="ECO:0000256" key="2">
    <source>
        <dbReference type="ARBA" id="ARBA00007599"/>
    </source>
</evidence>
<dbReference type="Gene3D" id="3.40.50.300">
    <property type="entry name" value="P-loop containing nucleotide triphosphate hydrolases"/>
    <property type="match status" value="1"/>
</dbReference>
<comment type="subcellular location">
    <subcellularLocation>
        <location evidence="1">Cytoplasm</location>
    </subcellularLocation>
</comment>
<keyword evidence="7" id="KW-0547">Nucleotide-binding</keyword>
<comment type="caution">
    <text evidence="12">The sequence shown here is derived from an EMBL/GenBank/DDBJ whole genome shotgun (WGS) entry which is preliminary data.</text>
</comment>
<dbReference type="GO" id="GO:0046872">
    <property type="term" value="F:metal ion binding"/>
    <property type="evidence" value="ECO:0007669"/>
    <property type="project" value="UniProtKB-KW"/>
</dbReference>
<dbReference type="AlphaFoldDB" id="A0AAW6RJE2"/>
<dbReference type="Proteomes" id="UP001237156">
    <property type="component" value="Unassembled WGS sequence"/>
</dbReference>